<proteinExistence type="predicted"/>
<dbReference type="SUPFAM" id="SSF55785">
    <property type="entry name" value="PYP-like sensor domain (PAS domain)"/>
    <property type="match status" value="1"/>
</dbReference>
<evidence type="ECO:0000259" key="6">
    <source>
        <dbReference type="PROSITE" id="PS50113"/>
    </source>
</evidence>
<dbReference type="Proteomes" id="UP000251135">
    <property type="component" value="Unassembled WGS sequence"/>
</dbReference>
<dbReference type="InterPro" id="IPR036097">
    <property type="entry name" value="HisK_dim/P_sf"/>
</dbReference>
<dbReference type="Gene3D" id="1.10.287.130">
    <property type="match status" value="1"/>
</dbReference>
<dbReference type="InterPro" id="IPR003661">
    <property type="entry name" value="HisK_dim/P_dom"/>
</dbReference>
<dbReference type="InterPro" id="IPR000014">
    <property type="entry name" value="PAS"/>
</dbReference>
<dbReference type="NCBIfam" id="TIGR00229">
    <property type="entry name" value="sensory_box"/>
    <property type="match status" value="1"/>
</dbReference>
<evidence type="ECO:0000259" key="4">
    <source>
        <dbReference type="PROSITE" id="PS50109"/>
    </source>
</evidence>
<dbReference type="Pfam" id="PF02518">
    <property type="entry name" value="HATPase_c"/>
    <property type="match status" value="1"/>
</dbReference>
<dbReference type="AlphaFoldDB" id="A0A363D198"/>
<evidence type="ECO:0000256" key="2">
    <source>
        <dbReference type="ARBA" id="ARBA00012438"/>
    </source>
</evidence>
<dbReference type="InterPro" id="IPR035965">
    <property type="entry name" value="PAS-like_dom_sf"/>
</dbReference>
<dbReference type="PROSITE" id="PS50112">
    <property type="entry name" value="PAS"/>
    <property type="match status" value="1"/>
</dbReference>
<keyword evidence="3" id="KW-0597">Phosphoprotein</keyword>
<dbReference type="SMART" id="SM00086">
    <property type="entry name" value="PAC"/>
    <property type="match status" value="1"/>
</dbReference>
<dbReference type="OrthoDB" id="9805967at2"/>
<dbReference type="CDD" id="cd00130">
    <property type="entry name" value="PAS"/>
    <property type="match status" value="1"/>
</dbReference>
<dbReference type="Gene3D" id="3.30.450.20">
    <property type="entry name" value="PAS domain"/>
    <property type="match status" value="1"/>
</dbReference>
<dbReference type="PROSITE" id="PS50109">
    <property type="entry name" value="HIS_KIN"/>
    <property type="match status" value="1"/>
</dbReference>
<organism evidence="7 8">
    <name type="scientific">Arcobacter caeni</name>
    <dbReference type="NCBI Taxonomy" id="1912877"/>
    <lineage>
        <taxon>Bacteria</taxon>
        <taxon>Pseudomonadati</taxon>
        <taxon>Campylobacterota</taxon>
        <taxon>Epsilonproteobacteria</taxon>
        <taxon>Campylobacterales</taxon>
        <taxon>Arcobacteraceae</taxon>
        <taxon>Arcobacter</taxon>
    </lineage>
</organism>
<evidence type="ECO:0000313" key="7">
    <source>
        <dbReference type="EMBL" id="PUE65120.1"/>
    </source>
</evidence>
<dbReference type="InterPro" id="IPR036890">
    <property type="entry name" value="HATPase_C_sf"/>
</dbReference>
<sequence length="495" mass="57308">MEINDFVEKIEKDKILIIRTWISSPAVMKIINDYSIDKDLFIKRYAFGVIENYIQVVRNQEKVENSIVIMDFIKYLKKQNIKSSEFFLLYSSFKSALVDFAFKLKFQSKELIQKIVLYFEEIFSSILDIYSKSIAQIESALNKSIDIVDKYVIMSRTDINGIIISVSSAFCRISGFESFELIGKTHNVLRNPDMSKRVFEKLWDTIKTGNMWQGEIQNCKKNGEVYWVKTTIHPNFDHIGNIISYDAIGEDISSQIELKNQQNLLVEQSKSAAMGEMISMIAHQWRQPLQAVSILIQKLPLLKMVDGEISDELLEDVVCQVGSQLDYMSKTIDDFRDYFKPNKKKEEVYIKDVIEKSMDFLAYSFKLNSIKINYENNSTSSLEIYLNEIVQVFINLAKNSSDAMMEKKIENRFINIRNYEKNNSLFIEFEDNAGGIKETVIDRIFDPYFSTKNNKNGTGLGLYMSKTIIEEHSGGKINVYNTDFGTKFVIKLPLK</sequence>
<dbReference type="InterPro" id="IPR005467">
    <property type="entry name" value="His_kinase_dom"/>
</dbReference>
<dbReference type="PROSITE" id="PS50113">
    <property type="entry name" value="PAC"/>
    <property type="match status" value="1"/>
</dbReference>
<dbReference type="SUPFAM" id="SSF55874">
    <property type="entry name" value="ATPase domain of HSP90 chaperone/DNA topoisomerase II/histidine kinase"/>
    <property type="match status" value="1"/>
</dbReference>
<dbReference type="CDD" id="cd00082">
    <property type="entry name" value="HisKA"/>
    <property type="match status" value="1"/>
</dbReference>
<dbReference type="InterPro" id="IPR004358">
    <property type="entry name" value="Sig_transdc_His_kin-like_C"/>
</dbReference>
<dbReference type="Gene3D" id="3.30.565.10">
    <property type="entry name" value="Histidine kinase-like ATPase, C-terminal domain"/>
    <property type="match status" value="1"/>
</dbReference>
<evidence type="ECO:0000256" key="3">
    <source>
        <dbReference type="ARBA" id="ARBA00022553"/>
    </source>
</evidence>
<comment type="catalytic activity">
    <reaction evidence="1">
        <text>ATP + protein L-histidine = ADP + protein N-phospho-L-histidine.</text>
        <dbReference type="EC" id="2.7.13.3"/>
    </reaction>
</comment>
<dbReference type="InterPro" id="IPR001610">
    <property type="entry name" value="PAC"/>
</dbReference>
<dbReference type="SUPFAM" id="SSF47384">
    <property type="entry name" value="Homodimeric domain of signal transducing histidine kinase"/>
    <property type="match status" value="1"/>
</dbReference>
<protein>
    <recommendedName>
        <fullName evidence="2">histidine kinase</fullName>
        <ecNumber evidence="2">2.7.13.3</ecNumber>
    </recommendedName>
</protein>
<dbReference type="RefSeq" id="WP_108558523.1">
    <property type="nucleotide sequence ID" value="NZ_MUXE01000005.1"/>
</dbReference>
<dbReference type="PRINTS" id="PR00344">
    <property type="entry name" value="BCTRLSENSOR"/>
</dbReference>
<dbReference type="EC" id="2.7.13.3" evidence="2"/>
<dbReference type="SMART" id="SM00387">
    <property type="entry name" value="HATPase_c"/>
    <property type="match status" value="1"/>
</dbReference>
<dbReference type="PANTHER" id="PTHR43065:SF42">
    <property type="entry name" value="TWO-COMPONENT SENSOR PPRA"/>
    <property type="match status" value="1"/>
</dbReference>
<feature type="domain" description="PAS" evidence="5">
    <location>
        <begin position="158"/>
        <end position="209"/>
    </location>
</feature>
<evidence type="ECO:0000259" key="5">
    <source>
        <dbReference type="PROSITE" id="PS50112"/>
    </source>
</evidence>
<dbReference type="GO" id="GO:0000155">
    <property type="term" value="F:phosphorelay sensor kinase activity"/>
    <property type="evidence" value="ECO:0007669"/>
    <property type="project" value="InterPro"/>
</dbReference>
<dbReference type="EMBL" id="MUXE01000005">
    <property type="protein sequence ID" value="PUE65120.1"/>
    <property type="molecule type" value="Genomic_DNA"/>
</dbReference>
<accession>A0A363D198</accession>
<evidence type="ECO:0000313" key="8">
    <source>
        <dbReference type="Proteomes" id="UP000251135"/>
    </source>
</evidence>
<keyword evidence="8" id="KW-1185">Reference proteome</keyword>
<evidence type="ECO:0000256" key="1">
    <source>
        <dbReference type="ARBA" id="ARBA00000085"/>
    </source>
</evidence>
<dbReference type="PANTHER" id="PTHR43065">
    <property type="entry name" value="SENSOR HISTIDINE KINASE"/>
    <property type="match status" value="1"/>
</dbReference>
<dbReference type="InterPro" id="IPR003594">
    <property type="entry name" value="HATPase_dom"/>
</dbReference>
<dbReference type="Pfam" id="PF08447">
    <property type="entry name" value="PAS_3"/>
    <property type="match status" value="1"/>
</dbReference>
<comment type="caution">
    <text evidence="7">The sequence shown here is derived from an EMBL/GenBank/DDBJ whole genome shotgun (WGS) entry which is preliminary data.</text>
</comment>
<feature type="domain" description="PAC" evidence="6">
    <location>
        <begin position="212"/>
        <end position="264"/>
    </location>
</feature>
<feature type="domain" description="Histidine kinase" evidence="4">
    <location>
        <begin position="280"/>
        <end position="495"/>
    </location>
</feature>
<name>A0A363D198_9BACT</name>
<reference evidence="7 8" key="1">
    <citation type="submission" date="2017-02" db="EMBL/GenBank/DDBJ databases">
        <title>Arcobacter caeni sp. nov, a new Arcobacter species isolated from reclaimed water.</title>
        <authorList>
            <person name="Figueras M.J."/>
            <person name="Perez-Cataluna A."/>
            <person name="Salas-Masso N."/>
        </authorList>
    </citation>
    <scope>NUCLEOTIDE SEQUENCE [LARGE SCALE GENOMIC DNA]</scope>
    <source>
        <strain evidence="7 8">RW17-10</strain>
    </source>
</reference>
<dbReference type="InterPro" id="IPR000700">
    <property type="entry name" value="PAS-assoc_C"/>
</dbReference>
<dbReference type="InterPro" id="IPR013655">
    <property type="entry name" value="PAS_fold_3"/>
</dbReference>
<gene>
    <name evidence="7" type="ORF">B0174_04795</name>
</gene>